<name>F7XB57_SINMM</name>
<accession>F7XB57</accession>
<keyword evidence="1" id="KW-1133">Transmembrane helix</keyword>
<sequence>MLLLPGVAMGDRKITNLLLAVIAAVLLFGSSAVTGALKWLAIIGAALLILYAVVALAQYLLRECAKTLHEAKARGRDALVMRVFGLVAMASLALFGGYALLLRLGGIPEPFAATTHSWIGTIWGSILIVGGMAVALSRLYTHRANILSALRYGLFLLIRSPLAPVLLPIYGWRKARMAGDGVVSSTITAFIGLFFGFVVWAILVGSLATLLGPK</sequence>
<feature type="transmembrane region" description="Helical" evidence="1">
    <location>
        <begin position="42"/>
        <end position="61"/>
    </location>
</feature>
<dbReference type="PATRIC" id="fig|707241.3.peg.4097"/>
<keyword evidence="1" id="KW-0472">Membrane</keyword>
<dbReference type="AlphaFoldDB" id="F7XB57"/>
<dbReference type="EMBL" id="CP001831">
    <property type="protein sequence ID" value="AEH81160.1"/>
    <property type="molecule type" value="Genomic_DNA"/>
</dbReference>
<gene>
    <name evidence="2" type="ordered locus">SM11_pC0087</name>
</gene>
<evidence type="ECO:0000256" key="1">
    <source>
        <dbReference type="SAM" id="Phobius"/>
    </source>
</evidence>
<dbReference type="KEGG" id="smx:SM11_pC0087"/>
<feature type="transmembrane region" description="Helical" evidence="1">
    <location>
        <begin position="190"/>
        <end position="211"/>
    </location>
</feature>
<dbReference type="HOGENOM" id="CLU_1288172_0_0_5"/>
<evidence type="ECO:0000313" key="3">
    <source>
        <dbReference type="Proteomes" id="UP000009045"/>
    </source>
</evidence>
<keyword evidence="2" id="KW-0614">Plasmid</keyword>
<reference evidence="2 3" key="1">
    <citation type="journal article" date="2011" name="J. Biotechnol.">
        <title>The complete genome sequence of the dominant Sinorhizobium meliloti field isolate SM11 extends the S. meliloti pan-genome.</title>
        <authorList>
            <person name="Schneiker-Bekel S."/>
            <person name="Wibberg D."/>
            <person name="Bekel T."/>
            <person name="Blom J."/>
            <person name="Linke B."/>
            <person name="Neuweger H."/>
            <person name="Stiens M."/>
            <person name="Vorholter F.J."/>
            <person name="Weidner S."/>
            <person name="Goesmann A."/>
            <person name="Puhler A."/>
            <person name="Schluter A."/>
        </authorList>
    </citation>
    <scope>NUCLEOTIDE SEQUENCE [LARGE SCALE GENOMIC DNA]</scope>
    <source>
        <strain evidence="2 3">SM11</strain>
        <plasmid evidence="3">pSmeSM11c</plasmid>
    </source>
</reference>
<evidence type="ECO:0000313" key="2">
    <source>
        <dbReference type="EMBL" id="AEH81160.1"/>
    </source>
</evidence>
<protein>
    <recommendedName>
        <fullName evidence="4">Transmembrane protein</fullName>
    </recommendedName>
</protein>
<geneLocation type="plasmid" evidence="2 3">
    <name>pSmeSM11c</name>
</geneLocation>
<organism evidence="2 3">
    <name type="scientific">Sinorhizobium meliloti (strain SM11)</name>
    <dbReference type="NCBI Taxonomy" id="707241"/>
    <lineage>
        <taxon>Bacteria</taxon>
        <taxon>Pseudomonadati</taxon>
        <taxon>Pseudomonadota</taxon>
        <taxon>Alphaproteobacteria</taxon>
        <taxon>Hyphomicrobiales</taxon>
        <taxon>Rhizobiaceae</taxon>
        <taxon>Sinorhizobium/Ensifer group</taxon>
        <taxon>Sinorhizobium</taxon>
    </lineage>
</organism>
<feature type="transmembrane region" description="Helical" evidence="1">
    <location>
        <begin position="152"/>
        <end position="170"/>
    </location>
</feature>
<keyword evidence="1" id="KW-0812">Transmembrane</keyword>
<proteinExistence type="predicted"/>
<evidence type="ECO:0008006" key="4">
    <source>
        <dbReference type="Google" id="ProtNLM"/>
    </source>
</evidence>
<feature type="transmembrane region" description="Helical" evidence="1">
    <location>
        <begin position="121"/>
        <end position="140"/>
    </location>
</feature>
<dbReference type="Proteomes" id="UP000009045">
    <property type="component" value="Plasmid pSmeSM11c"/>
</dbReference>
<feature type="transmembrane region" description="Helical" evidence="1">
    <location>
        <begin position="82"/>
        <end position="101"/>
    </location>
</feature>